<feature type="binding site" evidence="8">
    <location>
        <position position="337"/>
    </location>
    <ligand>
        <name>Fe cation</name>
        <dbReference type="ChEBI" id="CHEBI:24875"/>
    </ligand>
</feature>
<keyword evidence="1 8" id="KW-0963">Cytoplasm</keyword>
<name>A0AAC9P9M4_9PROT</name>
<feature type="domain" description="Gcp-like" evidence="9">
    <location>
        <begin position="46"/>
        <end position="344"/>
    </location>
</feature>
<keyword evidence="4 8" id="KW-0479">Metal-binding</keyword>
<reference evidence="11" key="1">
    <citation type="submission" date="2016-11" db="EMBL/GenBank/DDBJ databases">
        <title>Comparative genomic and phenotypic analysis of Granulibacter bethesdensis clinical isolates from patients with chronic granulomatous disease.</title>
        <authorList>
            <person name="Zarember K.A."/>
            <person name="Porcella S.F."/>
            <person name="Chu J."/>
            <person name="Ding L."/>
            <person name="Dahlstrom E."/>
            <person name="Barbian K."/>
            <person name="Martens C."/>
            <person name="Sykora L."/>
            <person name="Kramer S."/>
            <person name="Pettinato A.M."/>
            <person name="Hong H."/>
            <person name="Wald G."/>
            <person name="Berg L.J."/>
            <person name="Rogge L.S."/>
            <person name="Greenberg D.E."/>
            <person name="Falcone E.L."/>
            <person name="Neves J.F."/>
            <person name="Simoes M.J."/>
            <person name="Casal M."/>
            <person name="Rodriguez-Lopez F.C."/>
            <person name="Zelazny A."/>
            <person name="Gallin J.I."/>
            <person name="Holland S.M."/>
        </authorList>
    </citation>
    <scope>NUCLEOTIDE SEQUENCE [LARGE SCALE GENOMIC DNA]</scope>
    <source>
        <strain evidence="11">NIH9.1</strain>
    </source>
</reference>
<evidence type="ECO:0000259" key="9">
    <source>
        <dbReference type="Pfam" id="PF00814"/>
    </source>
</evidence>
<evidence type="ECO:0000256" key="5">
    <source>
        <dbReference type="ARBA" id="ARBA00023004"/>
    </source>
</evidence>
<organism evidence="10 11">
    <name type="scientific">Granulibacter bethesdensis</name>
    <dbReference type="NCBI Taxonomy" id="364410"/>
    <lineage>
        <taxon>Bacteria</taxon>
        <taxon>Pseudomonadati</taxon>
        <taxon>Pseudomonadota</taxon>
        <taxon>Alphaproteobacteria</taxon>
        <taxon>Acetobacterales</taxon>
        <taxon>Acetobacteraceae</taxon>
        <taxon>Granulibacter</taxon>
    </lineage>
</organism>
<evidence type="ECO:0000256" key="8">
    <source>
        <dbReference type="HAMAP-Rule" id="MF_01445"/>
    </source>
</evidence>
<evidence type="ECO:0000256" key="1">
    <source>
        <dbReference type="ARBA" id="ARBA00022490"/>
    </source>
</evidence>
<evidence type="ECO:0000313" key="10">
    <source>
        <dbReference type="EMBL" id="APH55758.1"/>
    </source>
</evidence>
<dbReference type="GO" id="GO:0005737">
    <property type="term" value="C:cytoplasm"/>
    <property type="evidence" value="ECO:0007669"/>
    <property type="project" value="UniProtKB-SubCell"/>
</dbReference>
<dbReference type="EMBL" id="CP018191">
    <property type="protein sequence ID" value="APH55758.1"/>
    <property type="molecule type" value="Genomic_DNA"/>
</dbReference>
<sequence>MTPNLPEMHEAADFPASENLFPGPVLGIETSCDETAAAVLDGSGRILAEIVLSQYDDHARFGGVVPEIAARAHLAYLPGMVTEVMDKAGLRFQDLAAIAATSGPGLIGGLLVGAGLGKGLALAAKRPFIAINHLEAHALAALLPALGGVAETTAGEHFPFLLMLLSGGHCQCILVEGIGRYRRLGGTIDDAVGEAFDKVGKLLGLGWPGGPALERLALQGNPRALAFPRPMKGRAGCDFSFSGLKTAVAQYVARFPDGPLPLSDAADIAASFQAAVADVMADRATAALAMADEIAPAKMLVVSGGVAANAAIRTALSTAAEQRGIIMLAPPPRLCTDNAVMVAWAGLHRLKHGAVSGLDHAPLPRWPLEAPDMALPELITP</sequence>
<dbReference type="PRINTS" id="PR00789">
    <property type="entry name" value="OSIALOPTASE"/>
</dbReference>
<dbReference type="HAMAP" id="MF_01445">
    <property type="entry name" value="TsaD"/>
    <property type="match status" value="1"/>
</dbReference>
<comment type="cofactor">
    <cofactor evidence="8">
        <name>Fe(2+)</name>
        <dbReference type="ChEBI" id="CHEBI:29033"/>
    </cofactor>
    <text evidence="8">Binds 1 Fe(2+) ion per subunit.</text>
</comment>
<evidence type="ECO:0000256" key="6">
    <source>
        <dbReference type="ARBA" id="ARBA00023315"/>
    </source>
</evidence>
<evidence type="ECO:0000256" key="3">
    <source>
        <dbReference type="ARBA" id="ARBA00022694"/>
    </source>
</evidence>
<feature type="binding site" evidence="8">
    <location>
        <position position="214"/>
    </location>
    <ligand>
        <name>substrate</name>
    </ligand>
</feature>
<dbReference type="NCBIfam" id="TIGR03723">
    <property type="entry name" value="T6A_TsaD_YgjD"/>
    <property type="match status" value="1"/>
</dbReference>
<dbReference type="PANTHER" id="PTHR11735:SF6">
    <property type="entry name" value="TRNA N6-ADENOSINE THREONYLCARBAMOYLTRANSFERASE, MITOCHONDRIAL"/>
    <property type="match status" value="1"/>
</dbReference>
<dbReference type="GO" id="GO:0061711">
    <property type="term" value="F:tRNA N(6)-L-threonylcarbamoyladenine synthase activity"/>
    <property type="evidence" value="ECO:0007669"/>
    <property type="project" value="UniProtKB-EC"/>
</dbReference>
<keyword evidence="5 8" id="KW-0408">Iron</keyword>
<feature type="binding site" evidence="8">
    <location>
        <position position="210"/>
    </location>
    <ligand>
        <name>substrate</name>
    </ligand>
</feature>
<feature type="binding site" evidence="8">
    <location>
        <position position="309"/>
    </location>
    <ligand>
        <name>substrate</name>
    </ligand>
</feature>
<keyword evidence="10" id="KW-0378">Hydrolase</keyword>
<dbReference type="PANTHER" id="PTHR11735">
    <property type="entry name" value="TRNA N6-ADENOSINE THREONYLCARBAMOYLTRANSFERASE"/>
    <property type="match status" value="1"/>
</dbReference>
<dbReference type="Gene3D" id="3.30.420.40">
    <property type="match status" value="2"/>
</dbReference>
<feature type="binding site" evidence="8">
    <location>
        <position position="137"/>
    </location>
    <ligand>
        <name>Fe cation</name>
        <dbReference type="ChEBI" id="CHEBI:24875"/>
    </ligand>
</feature>
<comment type="catalytic activity">
    <reaction evidence="7 8">
        <text>L-threonylcarbamoyladenylate + adenosine(37) in tRNA = N(6)-L-threonylcarbamoyladenosine(37) in tRNA + AMP + H(+)</text>
        <dbReference type="Rhea" id="RHEA:37059"/>
        <dbReference type="Rhea" id="RHEA-COMP:10162"/>
        <dbReference type="Rhea" id="RHEA-COMP:10163"/>
        <dbReference type="ChEBI" id="CHEBI:15378"/>
        <dbReference type="ChEBI" id="CHEBI:73682"/>
        <dbReference type="ChEBI" id="CHEBI:74411"/>
        <dbReference type="ChEBI" id="CHEBI:74418"/>
        <dbReference type="ChEBI" id="CHEBI:456215"/>
        <dbReference type="EC" id="2.3.1.234"/>
    </reaction>
</comment>
<keyword evidence="6 8" id="KW-0012">Acyltransferase</keyword>
<dbReference type="AlphaFoldDB" id="A0AAC9P9M4"/>
<dbReference type="RefSeq" id="WP_072573442.1">
    <property type="nucleotide sequence ID" value="NZ_CP018191.1"/>
</dbReference>
<comment type="subcellular location">
    <subcellularLocation>
        <location evidence="8">Cytoplasm</location>
    </subcellularLocation>
</comment>
<dbReference type="FunFam" id="3.30.420.40:FF:000012">
    <property type="entry name" value="tRNA N6-adenosine threonylcarbamoyltransferase"/>
    <property type="match status" value="1"/>
</dbReference>
<dbReference type="GO" id="GO:0005506">
    <property type="term" value="F:iron ion binding"/>
    <property type="evidence" value="ECO:0007669"/>
    <property type="project" value="UniProtKB-UniRule"/>
</dbReference>
<dbReference type="Pfam" id="PF00814">
    <property type="entry name" value="TsaD"/>
    <property type="match status" value="1"/>
</dbReference>
<comment type="function">
    <text evidence="8">Required for the formation of a threonylcarbamoyl group on adenosine at position 37 (t(6)A37) in tRNAs that read codons beginning with adenine. Is involved in the transfer of the threonylcarbamoyl moiety of threonylcarbamoyl-AMP (TC-AMP) to the N6 group of A37, together with TsaE and TsaB. TsaD likely plays a direct catalytic role in this reaction.</text>
</comment>
<proteinExistence type="inferred from homology"/>
<accession>A0AAC9P9M4</accession>
<feature type="binding site" evidence="8">
    <location>
        <position position="197"/>
    </location>
    <ligand>
        <name>substrate</name>
    </ligand>
</feature>
<dbReference type="InterPro" id="IPR000905">
    <property type="entry name" value="Gcp-like_dom"/>
</dbReference>
<feature type="binding site" evidence="8">
    <location>
        <begin position="164"/>
        <end position="168"/>
    </location>
    <ligand>
        <name>substrate</name>
    </ligand>
</feature>
<dbReference type="Proteomes" id="UP000182373">
    <property type="component" value="Chromosome"/>
</dbReference>
<evidence type="ECO:0000256" key="7">
    <source>
        <dbReference type="ARBA" id="ARBA00048117"/>
    </source>
</evidence>
<dbReference type="InterPro" id="IPR017861">
    <property type="entry name" value="KAE1/TsaD"/>
</dbReference>
<keyword evidence="3 8" id="KW-0819">tRNA processing</keyword>
<evidence type="ECO:0000256" key="2">
    <source>
        <dbReference type="ARBA" id="ARBA00022679"/>
    </source>
</evidence>
<evidence type="ECO:0000313" key="11">
    <source>
        <dbReference type="Proteomes" id="UP000182373"/>
    </source>
</evidence>
<protein>
    <recommendedName>
        <fullName evidence="8">tRNA N6-adenosine threonylcarbamoyltransferase</fullName>
        <ecNumber evidence="8">2.3.1.234</ecNumber>
    </recommendedName>
    <alternativeName>
        <fullName evidence="8">N6-L-threonylcarbamoyladenine synthase</fullName>
        <shortName evidence="8">t(6)A synthase</shortName>
    </alternativeName>
    <alternativeName>
        <fullName evidence="8">t(6)A37 threonylcarbamoyladenosine biosynthesis protein TsaD</fullName>
    </alternativeName>
    <alternativeName>
        <fullName evidence="8">tRNA threonylcarbamoyladenosine biosynthesis protein TsaD</fullName>
    </alternativeName>
</protein>
<dbReference type="GO" id="GO:0002949">
    <property type="term" value="P:tRNA threonylcarbamoyladenosine modification"/>
    <property type="evidence" value="ECO:0007669"/>
    <property type="project" value="UniProtKB-UniRule"/>
</dbReference>
<dbReference type="GO" id="GO:0016787">
    <property type="term" value="F:hydrolase activity"/>
    <property type="evidence" value="ECO:0007669"/>
    <property type="project" value="UniProtKB-KW"/>
</dbReference>
<dbReference type="InterPro" id="IPR043129">
    <property type="entry name" value="ATPase_NBD"/>
</dbReference>
<keyword evidence="2 8" id="KW-0808">Transferase</keyword>
<dbReference type="FunFam" id="3.30.420.40:FF:000040">
    <property type="entry name" value="tRNA N6-adenosine threonylcarbamoyltransferase"/>
    <property type="match status" value="1"/>
</dbReference>
<feature type="binding site" evidence="8">
    <location>
        <position position="133"/>
    </location>
    <ligand>
        <name>Fe cation</name>
        <dbReference type="ChEBI" id="CHEBI:24875"/>
    </ligand>
</feature>
<gene>
    <name evidence="8" type="primary">tsaD</name>
    <name evidence="10" type="ORF">GbCGDNIH9_2425</name>
</gene>
<evidence type="ECO:0000256" key="4">
    <source>
        <dbReference type="ARBA" id="ARBA00022723"/>
    </source>
</evidence>
<dbReference type="NCBIfam" id="TIGR00329">
    <property type="entry name" value="gcp_kae1"/>
    <property type="match status" value="1"/>
</dbReference>
<comment type="similarity">
    <text evidence="8">Belongs to the KAE1 / TsaD family.</text>
</comment>
<dbReference type="EC" id="2.3.1.234" evidence="8"/>
<dbReference type="SUPFAM" id="SSF53067">
    <property type="entry name" value="Actin-like ATPase domain"/>
    <property type="match status" value="1"/>
</dbReference>
<dbReference type="InterPro" id="IPR022450">
    <property type="entry name" value="TsaD"/>
</dbReference>